<evidence type="ECO:0000313" key="1">
    <source>
        <dbReference type="EMBL" id="SBT48093.1"/>
    </source>
</evidence>
<dbReference type="Proteomes" id="UP000078555">
    <property type="component" value="Unassembled WGS sequence"/>
</dbReference>
<reference evidence="3 4" key="2">
    <citation type="submission" date="2016-05" db="EMBL/GenBank/DDBJ databases">
        <authorList>
            <person name="Naeem Raeece"/>
        </authorList>
    </citation>
    <scope>NUCLEOTIDE SEQUENCE [LARGE SCALE GENOMIC DNA]</scope>
</reference>
<sequence>MCSVTKAQFACSTLEGYSVIARQKMESSPLFLSRIRRRELTAVFLSLCKNVICEEKGTVECAKKKKKRGKKKKKGGFFKMLF</sequence>
<name>A0A1A8ZVE7_PLAOA</name>
<gene>
    <name evidence="1" type="ORF">POVWA1_057010</name>
    <name evidence="2" type="ORF">POVWA2_056400</name>
</gene>
<dbReference type="EMBL" id="FLRE01000191">
    <property type="protein sequence ID" value="SBT48552.1"/>
    <property type="molecule type" value="Genomic_DNA"/>
</dbReference>
<accession>A0A1A8ZVE7</accession>
<keyword evidence="4" id="KW-1185">Reference proteome</keyword>
<dbReference type="AlphaFoldDB" id="A0A1A8ZVE7"/>
<dbReference type="Proteomes" id="UP000078550">
    <property type="component" value="Unassembled WGS sequence"/>
</dbReference>
<dbReference type="EMBL" id="FLRD01000149">
    <property type="protein sequence ID" value="SBT48093.1"/>
    <property type="molecule type" value="Genomic_DNA"/>
</dbReference>
<evidence type="ECO:0000313" key="3">
    <source>
        <dbReference type="Proteomes" id="UP000078550"/>
    </source>
</evidence>
<organism evidence="1 4">
    <name type="scientific">Plasmodium ovale wallikeri</name>
    <dbReference type="NCBI Taxonomy" id="864142"/>
    <lineage>
        <taxon>Eukaryota</taxon>
        <taxon>Sar</taxon>
        <taxon>Alveolata</taxon>
        <taxon>Apicomplexa</taxon>
        <taxon>Aconoidasida</taxon>
        <taxon>Haemosporida</taxon>
        <taxon>Plasmodiidae</taxon>
        <taxon>Plasmodium</taxon>
        <taxon>Plasmodium (Plasmodium)</taxon>
    </lineage>
</organism>
<evidence type="ECO:0000313" key="4">
    <source>
        <dbReference type="Proteomes" id="UP000078555"/>
    </source>
</evidence>
<reference evidence="1" key="1">
    <citation type="submission" date="2016-05" db="EMBL/GenBank/DDBJ databases">
        <authorList>
            <person name="Lavstsen T."/>
            <person name="Jespersen J.S."/>
        </authorList>
    </citation>
    <scope>NUCLEOTIDE SEQUENCE [LARGE SCALE GENOMIC DNA]</scope>
</reference>
<proteinExistence type="predicted"/>
<protein>
    <submittedName>
        <fullName evidence="1">Uncharacterized protein</fullName>
    </submittedName>
</protein>
<evidence type="ECO:0000313" key="2">
    <source>
        <dbReference type="EMBL" id="SBT48552.1"/>
    </source>
</evidence>